<evidence type="ECO:0000256" key="18">
    <source>
        <dbReference type="PIRSR" id="PIRSR601382-1"/>
    </source>
</evidence>
<dbReference type="Pfam" id="PF01532">
    <property type="entry name" value="Glyco_hydro_47"/>
    <property type="match status" value="1"/>
</dbReference>
<feature type="active site" evidence="18">
    <location>
        <position position="510"/>
    </location>
</feature>
<feature type="active site" evidence="18">
    <location>
        <position position="370"/>
    </location>
</feature>
<evidence type="ECO:0000256" key="23">
    <source>
        <dbReference type="SAM" id="Phobius"/>
    </source>
</evidence>
<comment type="pathway">
    <text evidence="3">Protein modification; protein glycosylation.</text>
</comment>
<keyword evidence="13 20" id="KW-1015">Disulfide bond</keyword>
<feature type="disulfide bond" evidence="20">
    <location>
        <begin position="439"/>
        <end position="468"/>
    </location>
</feature>
<proteinExistence type="inferred from homology"/>
<reference evidence="24" key="1">
    <citation type="submission" date="2021-05" db="EMBL/GenBank/DDBJ databases">
        <authorList>
            <person name="Alioto T."/>
            <person name="Alioto T."/>
            <person name="Gomez Garrido J."/>
        </authorList>
    </citation>
    <scope>NUCLEOTIDE SEQUENCE</scope>
</reference>
<dbReference type="InterPro" id="IPR012341">
    <property type="entry name" value="6hp_glycosidase-like_sf"/>
</dbReference>
<dbReference type="InterPro" id="IPR001382">
    <property type="entry name" value="Glyco_hydro_47"/>
</dbReference>
<dbReference type="InterPro" id="IPR050749">
    <property type="entry name" value="Glycosyl_Hydrolase_47"/>
</dbReference>
<keyword evidence="10" id="KW-0735">Signal-anchor</keyword>
<comment type="subcellular location">
    <subcellularLocation>
        <location evidence="2">Endoplasmic reticulum membrane</location>
        <topology evidence="2">Single-pass type II membrane protein</topology>
    </subcellularLocation>
</comment>
<evidence type="ECO:0000256" key="20">
    <source>
        <dbReference type="PIRSR" id="PIRSR601382-3"/>
    </source>
</evidence>
<evidence type="ECO:0000256" key="4">
    <source>
        <dbReference type="ARBA" id="ARBA00007658"/>
    </source>
</evidence>
<dbReference type="GO" id="GO:0005789">
    <property type="term" value="C:endoplasmic reticulum membrane"/>
    <property type="evidence" value="ECO:0007669"/>
    <property type="project" value="UniProtKB-SubCell"/>
</dbReference>
<evidence type="ECO:0000256" key="6">
    <source>
        <dbReference type="ARBA" id="ARBA00022723"/>
    </source>
</evidence>
<dbReference type="GO" id="GO:0010498">
    <property type="term" value="P:proteasomal protein catabolic process"/>
    <property type="evidence" value="ECO:0007669"/>
    <property type="project" value="UniProtKB-ARBA"/>
</dbReference>
<dbReference type="GO" id="GO:0034976">
    <property type="term" value="P:response to endoplasmic reticulum stress"/>
    <property type="evidence" value="ECO:0007669"/>
    <property type="project" value="UniProtKB-ARBA"/>
</dbReference>
<evidence type="ECO:0000256" key="22">
    <source>
        <dbReference type="SAM" id="MobiDB-lite"/>
    </source>
</evidence>
<dbReference type="SUPFAM" id="SSF48225">
    <property type="entry name" value="Seven-hairpin glycosidases"/>
    <property type="match status" value="1"/>
</dbReference>
<keyword evidence="9 19" id="KW-0106">Calcium</keyword>
<evidence type="ECO:0000256" key="5">
    <source>
        <dbReference type="ARBA" id="ARBA00022692"/>
    </source>
</evidence>
<evidence type="ECO:0000256" key="13">
    <source>
        <dbReference type="ARBA" id="ARBA00023157"/>
    </source>
</evidence>
<keyword evidence="11 23" id="KW-1133">Transmembrane helix</keyword>
<dbReference type="GO" id="GO:0004571">
    <property type="term" value="F:mannosyl-oligosaccharide 1,2-alpha-mannosidase activity"/>
    <property type="evidence" value="ECO:0007669"/>
    <property type="project" value="UniProtKB-EC"/>
</dbReference>
<evidence type="ECO:0000256" key="21">
    <source>
        <dbReference type="RuleBase" id="RU361193"/>
    </source>
</evidence>
<evidence type="ECO:0000256" key="2">
    <source>
        <dbReference type="ARBA" id="ARBA00004648"/>
    </source>
</evidence>
<keyword evidence="12 23" id="KW-0472">Membrane</keyword>
<comment type="catalytic activity">
    <reaction evidence="16">
        <text>N(4)-(alpha-D-Man-(1-&gt;2)-alpha-D-Man-(1-&gt;2)-alpha-D-Man-(1-&gt;3)-[alpha-D-Man-(1-&gt;2)-alpha-D-Man-(1-&gt;3)-[alpha-D-Man-(1-&gt;2)-alpha-D-Man-(1-&gt;6)]-alpha-D-Man-(1-&gt;6)]-beta-D-Man-(1-&gt;4)-beta-D-GlcNAc-(1-&gt;4)-beta-D-GlcNAc)-L-asparaginyl-[protein] (N-glucan mannose isomer 9A1,2,3B1,2,3) + 4 H2O = N(4)-(alpha-D-Man-(1-&gt;3)-[alpha-D-Man-(1-&gt;3)-[alpha-D-Man-(1-&gt;6)]-alpha-D-Man-(1-&gt;6)]-beta-D-Man-(1-&gt;4)-beta-D-GlcNAc-(1-&gt;4)-beta-D-GlcNAc)-L-asparaginyl-[protein] (N-glucan mannose isomer 5A1,2) + 4 beta-D-mannose</text>
        <dbReference type="Rhea" id="RHEA:56008"/>
        <dbReference type="Rhea" id="RHEA-COMP:14356"/>
        <dbReference type="Rhea" id="RHEA-COMP:14367"/>
        <dbReference type="ChEBI" id="CHEBI:15377"/>
        <dbReference type="ChEBI" id="CHEBI:28563"/>
        <dbReference type="ChEBI" id="CHEBI:59087"/>
        <dbReference type="ChEBI" id="CHEBI:139493"/>
        <dbReference type="EC" id="3.2.1.113"/>
    </reaction>
</comment>
<comment type="cofactor">
    <cofactor evidence="1 19">
        <name>Ca(2+)</name>
        <dbReference type="ChEBI" id="CHEBI:29108"/>
    </cofactor>
</comment>
<name>A0A8D8YMB0_9HEMI</name>
<dbReference type="EC" id="3.2.1.-" evidence="21"/>
<dbReference type="GO" id="GO:0005975">
    <property type="term" value="P:carbohydrate metabolic process"/>
    <property type="evidence" value="ECO:0007669"/>
    <property type="project" value="InterPro"/>
</dbReference>
<comment type="function">
    <text evidence="17">Involved in glycoprotein quality control targeting of misfolded glycoproteins for degradation. It primarily trims a single alpha-1,2-linked mannose residue from Man(9)GlcNAc(2) to produce Man(8)GlcNAc(2), but at high enzyme concentrations, as found in the ER quality control compartment (ERQC), it further trims the carbohydrates to Man(5-6)GlcNAc(2).</text>
</comment>
<evidence type="ECO:0000256" key="11">
    <source>
        <dbReference type="ARBA" id="ARBA00022989"/>
    </source>
</evidence>
<evidence type="ECO:0000256" key="19">
    <source>
        <dbReference type="PIRSR" id="PIRSR601382-2"/>
    </source>
</evidence>
<evidence type="ECO:0000256" key="3">
    <source>
        <dbReference type="ARBA" id="ARBA00004922"/>
    </source>
</evidence>
<keyword evidence="8" id="KW-0256">Endoplasmic reticulum</keyword>
<feature type="transmembrane region" description="Helical" evidence="23">
    <location>
        <begin position="48"/>
        <end position="66"/>
    </location>
</feature>
<evidence type="ECO:0000256" key="9">
    <source>
        <dbReference type="ARBA" id="ARBA00022837"/>
    </source>
</evidence>
<evidence type="ECO:0000256" key="8">
    <source>
        <dbReference type="ARBA" id="ARBA00022824"/>
    </source>
</evidence>
<keyword evidence="6 19" id="KW-0479">Metal-binding</keyword>
<comment type="catalytic activity">
    <reaction evidence="15">
        <text>N(4)-(alpha-D-Man-(1-&gt;2)-alpha-D-Man-(1-&gt;2)-alpha-D-Man-(1-&gt;3)-[alpha-D-Man-(1-&gt;3)-[alpha-D-Man-(1-&gt;2)-alpha-D-Man-(1-&gt;6)]-alpha-D-Man-(1-&gt;6)]-beta-D-Man-(1-&gt;4)-beta-D-GlcNAc-(1-&gt;4)-beta-D-GlcNAc)-L-asparaginyl-[protein] (N-glucan mannose isomer 8A1,2,3B1,3) + 3 H2O = N(4)-(alpha-D-Man-(1-&gt;3)-[alpha-D-Man-(1-&gt;3)-[alpha-D-Man-(1-&gt;6)]-alpha-D-Man-(1-&gt;6)]-beta-D-Man-(1-&gt;4)-beta-D-GlcNAc-(1-&gt;4)-beta-D-GlcNAc)-L-asparaginyl-[protein] (N-glucan mannose isomer 5A1,2) + 3 beta-D-mannose</text>
        <dbReference type="Rhea" id="RHEA:56028"/>
        <dbReference type="Rhea" id="RHEA-COMP:14358"/>
        <dbReference type="Rhea" id="RHEA-COMP:14367"/>
        <dbReference type="ChEBI" id="CHEBI:15377"/>
        <dbReference type="ChEBI" id="CHEBI:28563"/>
        <dbReference type="ChEBI" id="CHEBI:59087"/>
        <dbReference type="ChEBI" id="CHEBI:60628"/>
        <dbReference type="EC" id="3.2.1.113"/>
    </reaction>
</comment>
<keyword evidence="14 21" id="KW-0326">Glycosidase</keyword>
<feature type="region of interest" description="Disordered" evidence="22">
    <location>
        <begin position="86"/>
        <end position="151"/>
    </location>
</feature>
<evidence type="ECO:0000256" key="12">
    <source>
        <dbReference type="ARBA" id="ARBA00023136"/>
    </source>
</evidence>
<sequence length="612" mass="70389">MFSHHNMKNEYISLTVDNLGRIDFTQPLLQRRSLWRVWMSLSRLQKNLIRFITLALILSIWLSISYSKSQPHKRKPLSFNNAQANENEPLQAPHREDSFQGDDEDDRSNQLDDTNLVDTNPNQEVQNKLEKPNNNLEPKLPEPIPFPKPSNARQRAVVDAFKHAWSSYKKYAWGQDMLKPISKSAHKWFGLGLTLVDSLDTLWIMGLHDEFNEASNWVRDEFRLSLETSTADVNLFEVTIRVLGGLLSAYHFSANDLFVSKALDIGEALLPCFEKSPSGIPYSDVNLASHIPHAPKWSPDSSTAEVTTLQLEFRDLTRVTKLKKFEDASSRVSELVHSLDKMDGLVPIYINPFTGKFKDNSEIKLGARGDSYYEYLLKQWIQTGKTKQFLKDDYLESVAGIQKHLVRRTPNRNLLFVGELGAGPREHKKFNPKMDHLVCFLPGTLALGHHHGMPESHLTLAHQLLDTCYYMYADQPTFLSPEIAYFNTENSKGADLIVHNNDAHYLLRPEFLESLFVLHQLTGNATYQEWGWKIFQSIEKYCKTPHGYTSIGNVLDERNVRPLDSMESFFLSETLKYLYLLLSNDRKLLDLDKYVLNSEAQPLPILNNYRDK</sequence>
<feature type="active site" description="Proton donor" evidence="18">
    <location>
        <position position="237"/>
    </location>
</feature>
<keyword evidence="7 21" id="KW-0378">Hydrolase</keyword>
<evidence type="ECO:0000256" key="10">
    <source>
        <dbReference type="ARBA" id="ARBA00022968"/>
    </source>
</evidence>
<evidence type="ECO:0000256" key="14">
    <source>
        <dbReference type="ARBA" id="ARBA00023295"/>
    </source>
</evidence>
<dbReference type="AlphaFoldDB" id="A0A8D8YMB0"/>
<evidence type="ECO:0000313" key="24">
    <source>
        <dbReference type="EMBL" id="CAG6731509.1"/>
    </source>
</evidence>
<comment type="similarity">
    <text evidence="4 21">Belongs to the glycosyl hydrolase 47 family.</text>
</comment>
<dbReference type="PANTHER" id="PTHR11742">
    <property type="entry name" value="MANNOSYL-OLIGOSACCHARIDE ALPHA-1,2-MANNOSIDASE-RELATED"/>
    <property type="match status" value="1"/>
</dbReference>
<dbReference type="EMBL" id="HBUF01384242">
    <property type="protein sequence ID" value="CAG6731511.1"/>
    <property type="molecule type" value="Transcribed_RNA"/>
</dbReference>
<accession>A0A8D8YMB0</accession>
<dbReference type="PRINTS" id="PR00747">
    <property type="entry name" value="GLYHDRLASE47"/>
</dbReference>
<evidence type="ECO:0000256" key="17">
    <source>
        <dbReference type="ARBA" id="ARBA00053655"/>
    </source>
</evidence>
<feature type="compositionally biased region" description="Polar residues" evidence="22">
    <location>
        <begin position="111"/>
        <end position="126"/>
    </location>
</feature>
<evidence type="ECO:0000256" key="1">
    <source>
        <dbReference type="ARBA" id="ARBA00001913"/>
    </source>
</evidence>
<dbReference type="PANTHER" id="PTHR11742:SF55">
    <property type="entry name" value="ENDOPLASMIC RETICULUM MANNOSYL-OLIGOSACCHARIDE 1,2-ALPHA-MANNOSIDASE"/>
    <property type="match status" value="1"/>
</dbReference>
<feature type="binding site" evidence="19">
    <location>
        <position position="598"/>
    </location>
    <ligand>
        <name>Ca(2+)</name>
        <dbReference type="ChEBI" id="CHEBI:29108"/>
    </ligand>
</feature>
<organism evidence="24">
    <name type="scientific">Cacopsylla melanoneura</name>
    <dbReference type="NCBI Taxonomy" id="428564"/>
    <lineage>
        <taxon>Eukaryota</taxon>
        <taxon>Metazoa</taxon>
        <taxon>Ecdysozoa</taxon>
        <taxon>Arthropoda</taxon>
        <taxon>Hexapoda</taxon>
        <taxon>Insecta</taxon>
        <taxon>Pterygota</taxon>
        <taxon>Neoptera</taxon>
        <taxon>Paraneoptera</taxon>
        <taxon>Hemiptera</taxon>
        <taxon>Sternorrhyncha</taxon>
        <taxon>Psylloidea</taxon>
        <taxon>Psyllidae</taxon>
        <taxon>Psyllinae</taxon>
        <taxon>Cacopsylla</taxon>
    </lineage>
</organism>
<evidence type="ECO:0000256" key="16">
    <source>
        <dbReference type="ARBA" id="ARBA00048605"/>
    </source>
</evidence>
<evidence type="ECO:0000256" key="15">
    <source>
        <dbReference type="ARBA" id="ARBA00047669"/>
    </source>
</evidence>
<evidence type="ECO:0000256" key="7">
    <source>
        <dbReference type="ARBA" id="ARBA00022801"/>
    </source>
</evidence>
<dbReference type="FunFam" id="1.50.10.10:FF:000010">
    <property type="entry name" value="alpha-1,2-Mannosidase"/>
    <property type="match status" value="1"/>
</dbReference>
<protein>
    <recommendedName>
        <fullName evidence="21">alpha-1,2-Mannosidase</fullName>
        <ecNumber evidence="21">3.2.1.-</ecNumber>
    </recommendedName>
</protein>
<feature type="active site" description="Proton donor" evidence="18">
    <location>
        <position position="482"/>
    </location>
</feature>
<keyword evidence="5 23" id="KW-0812">Transmembrane</keyword>
<dbReference type="EMBL" id="HBUF01384241">
    <property type="protein sequence ID" value="CAG6731509.1"/>
    <property type="molecule type" value="Transcribed_RNA"/>
</dbReference>
<dbReference type="InterPro" id="IPR036026">
    <property type="entry name" value="Seven-hairpin_glycosidases"/>
</dbReference>
<dbReference type="GO" id="GO:0005509">
    <property type="term" value="F:calcium ion binding"/>
    <property type="evidence" value="ECO:0007669"/>
    <property type="project" value="InterPro"/>
</dbReference>
<dbReference type="Gene3D" id="1.50.10.10">
    <property type="match status" value="1"/>
</dbReference>